<dbReference type="AlphaFoldDB" id="A0A814LV86"/>
<dbReference type="Proteomes" id="UP000663860">
    <property type="component" value="Unassembled WGS sequence"/>
</dbReference>
<comment type="caution">
    <text evidence="1">The sequence shown here is derived from an EMBL/GenBank/DDBJ whole genome shotgun (WGS) entry which is preliminary data.</text>
</comment>
<sequence length="251" mass="29154">MNFASPLQLYFFFGFIQNASRTPVNLNFRPQRDPKLFYHTNETIKIVHNDSNIQSTVERREIESAEHVVTLEATRIHIINLVVKLNPPNETESARLLKRPYFDRLEKRERDGDFRSLDQQLRSAWMFFPSPECLITPDIDVHEGQKWSAIFSGGAFEAHYELIKVDDEQHLAFVEGRNCVCSNGLNGNKRWNGSWTVDTRTGIIKQLNIKIEHREDHIGKVTHKTIAKVLVREAEAETLFDYELDDGDEEL</sequence>
<dbReference type="EMBL" id="CAJOBB010001258">
    <property type="protein sequence ID" value="CAF3832171.1"/>
    <property type="molecule type" value="Genomic_DNA"/>
</dbReference>
<accession>A0A814LV86</accession>
<dbReference type="Proteomes" id="UP000663868">
    <property type="component" value="Unassembled WGS sequence"/>
</dbReference>
<reference evidence="1" key="1">
    <citation type="submission" date="2021-02" db="EMBL/GenBank/DDBJ databases">
        <authorList>
            <person name="Nowell W R."/>
        </authorList>
    </citation>
    <scope>NUCLEOTIDE SEQUENCE</scope>
</reference>
<evidence type="ECO:0000313" key="3">
    <source>
        <dbReference type="Proteomes" id="UP000663860"/>
    </source>
</evidence>
<protein>
    <submittedName>
        <fullName evidence="1">Uncharacterized protein</fullName>
    </submittedName>
</protein>
<name>A0A814LV86_9BILA</name>
<proteinExistence type="predicted"/>
<organism evidence="1 3">
    <name type="scientific">Adineta steineri</name>
    <dbReference type="NCBI Taxonomy" id="433720"/>
    <lineage>
        <taxon>Eukaryota</taxon>
        <taxon>Metazoa</taxon>
        <taxon>Spiralia</taxon>
        <taxon>Gnathifera</taxon>
        <taxon>Rotifera</taxon>
        <taxon>Eurotatoria</taxon>
        <taxon>Bdelloidea</taxon>
        <taxon>Adinetida</taxon>
        <taxon>Adinetidae</taxon>
        <taxon>Adineta</taxon>
    </lineage>
</organism>
<gene>
    <name evidence="1" type="ORF">IZO911_LOCUS21347</name>
    <name evidence="2" type="ORF">KXQ929_LOCUS18929</name>
</gene>
<evidence type="ECO:0000313" key="1">
    <source>
        <dbReference type="EMBL" id="CAF1069695.1"/>
    </source>
</evidence>
<dbReference type="EMBL" id="CAJNOE010000229">
    <property type="protein sequence ID" value="CAF1069695.1"/>
    <property type="molecule type" value="Genomic_DNA"/>
</dbReference>
<evidence type="ECO:0000313" key="2">
    <source>
        <dbReference type="EMBL" id="CAF3832171.1"/>
    </source>
</evidence>